<evidence type="ECO:0000313" key="2">
    <source>
        <dbReference type="EMBL" id="GAA4762260.1"/>
    </source>
</evidence>
<evidence type="ECO:0000256" key="1">
    <source>
        <dbReference type="SAM" id="MobiDB-lite"/>
    </source>
</evidence>
<organism evidence="2 3">
    <name type="scientific">Microbacterium gilvum</name>
    <dbReference type="NCBI Taxonomy" id="1336204"/>
    <lineage>
        <taxon>Bacteria</taxon>
        <taxon>Bacillati</taxon>
        <taxon>Actinomycetota</taxon>
        <taxon>Actinomycetes</taxon>
        <taxon>Micrococcales</taxon>
        <taxon>Microbacteriaceae</taxon>
        <taxon>Microbacterium</taxon>
    </lineage>
</organism>
<feature type="region of interest" description="Disordered" evidence="1">
    <location>
        <begin position="121"/>
        <end position="154"/>
    </location>
</feature>
<proteinExistence type="predicted"/>
<comment type="caution">
    <text evidence="2">The sequence shown here is derived from an EMBL/GenBank/DDBJ whole genome shotgun (WGS) entry which is preliminary data.</text>
</comment>
<gene>
    <name evidence="2" type="ORF">GCM10023351_00830</name>
</gene>
<dbReference type="RefSeq" id="WP_345434796.1">
    <property type="nucleotide sequence ID" value="NZ_BAABKO010000001.1"/>
</dbReference>
<protein>
    <recommendedName>
        <fullName evidence="4">XRE family transcriptional regulator</fullName>
    </recommendedName>
</protein>
<dbReference type="EMBL" id="BAABKO010000001">
    <property type="protein sequence ID" value="GAA4762260.1"/>
    <property type="molecule type" value="Genomic_DNA"/>
</dbReference>
<keyword evidence="3" id="KW-1185">Reference proteome</keyword>
<evidence type="ECO:0000313" key="3">
    <source>
        <dbReference type="Proteomes" id="UP001501645"/>
    </source>
</evidence>
<reference evidence="3" key="1">
    <citation type="journal article" date="2019" name="Int. J. Syst. Evol. Microbiol.">
        <title>The Global Catalogue of Microorganisms (GCM) 10K type strain sequencing project: providing services to taxonomists for standard genome sequencing and annotation.</title>
        <authorList>
            <consortium name="The Broad Institute Genomics Platform"/>
            <consortium name="The Broad Institute Genome Sequencing Center for Infectious Disease"/>
            <person name="Wu L."/>
            <person name="Ma J."/>
        </authorList>
    </citation>
    <scope>NUCLEOTIDE SEQUENCE [LARGE SCALE GENOMIC DNA]</scope>
    <source>
        <strain evidence="3">JCM 18537</strain>
    </source>
</reference>
<name>A0ABP8ZPD2_9MICO</name>
<sequence>MNESMRWLDKVRGNDSIREAARKIGTTHATLSRQAAAGSLSFEFVRDLARAYSRAVLPDLLAMGHLSREDVGAGDSETALHAASEEELVAEVARRLGVTEMGSLFDQPASVAFANVHQFPNRNVGDQDEDFEEVASETISPRPEGETDADYDGA</sequence>
<feature type="compositionally biased region" description="Acidic residues" evidence="1">
    <location>
        <begin position="126"/>
        <end position="135"/>
    </location>
</feature>
<evidence type="ECO:0008006" key="4">
    <source>
        <dbReference type="Google" id="ProtNLM"/>
    </source>
</evidence>
<accession>A0ABP8ZPD2</accession>
<dbReference type="Proteomes" id="UP001501645">
    <property type="component" value="Unassembled WGS sequence"/>
</dbReference>